<dbReference type="GO" id="GO:0005730">
    <property type="term" value="C:nucleolus"/>
    <property type="evidence" value="ECO:0007669"/>
    <property type="project" value="UniProtKB-SubCell"/>
</dbReference>
<dbReference type="InterPro" id="IPR037650">
    <property type="entry name" value="Loc1"/>
</dbReference>
<evidence type="ECO:0000256" key="8">
    <source>
        <dbReference type="ARBA" id="ARBA00023054"/>
    </source>
</evidence>
<dbReference type="AlphaFoldDB" id="A0A2S4PTR0"/>
<name>A0A2S4PTR0_9PEZI</name>
<keyword evidence="5" id="KW-0813">Transport</keyword>
<evidence type="ECO:0000256" key="10">
    <source>
        <dbReference type="SAM" id="MobiDB-lite"/>
    </source>
</evidence>
<accession>A0A2S4PTR0</accession>
<keyword evidence="12" id="KW-1185">Reference proteome</keyword>
<dbReference type="Proteomes" id="UP000237438">
    <property type="component" value="Unassembled WGS sequence"/>
</dbReference>
<evidence type="ECO:0000256" key="2">
    <source>
        <dbReference type="ARBA" id="ARBA00004604"/>
    </source>
</evidence>
<comment type="caution">
    <text evidence="11">The sequence shown here is derived from an EMBL/GenBank/DDBJ whole genome shotgun (WGS) entry which is preliminary data.</text>
</comment>
<dbReference type="GO" id="GO:0051028">
    <property type="term" value="P:mRNA transport"/>
    <property type="evidence" value="ECO:0007669"/>
    <property type="project" value="UniProtKB-KW"/>
</dbReference>
<organism evidence="11 12">
    <name type="scientific">Erysiphe pulchra</name>
    <dbReference type="NCBI Taxonomy" id="225359"/>
    <lineage>
        <taxon>Eukaryota</taxon>
        <taxon>Fungi</taxon>
        <taxon>Dikarya</taxon>
        <taxon>Ascomycota</taxon>
        <taxon>Pezizomycotina</taxon>
        <taxon>Leotiomycetes</taxon>
        <taxon>Erysiphales</taxon>
        <taxon>Erysiphaceae</taxon>
        <taxon>Erysiphe</taxon>
    </lineage>
</organism>
<dbReference type="EMBL" id="PEDP01000607">
    <property type="protein sequence ID" value="POS85425.1"/>
    <property type="molecule type" value="Genomic_DNA"/>
</dbReference>
<comment type="similarity">
    <text evidence="3">Belongs to the LOC1 family.</text>
</comment>
<dbReference type="OrthoDB" id="1743802at2759"/>
<reference evidence="11 12" key="1">
    <citation type="submission" date="2017-10" db="EMBL/GenBank/DDBJ databases">
        <title>Development of genomic resources for the powdery mildew, Erysiphe pulchra.</title>
        <authorList>
            <person name="Wadl P.A."/>
            <person name="Mack B.M."/>
            <person name="Moore G."/>
            <person name="Beltz S.B."/>
        </authorList>
    </citation>
    <scope>NUCLEOTIDE SEQUENCE [LARGE SCALE GENOMIC DNA]</scope>
    <source>
        <strain evidence="11">Cflorida</strain>
    </source>
</reference>
<evidence type="ECO:0000256" key="7">
    <source>
        <dbReference type="ARBA" id="ARBA00022816"/>
    </source>
</evidence>
<evidence type="ECO:0000256" key="9">
    <source>
        <dbReference type="ARBA" id="ARBA00023242"/>
    </source>
</evidence>
<gene>
    <name evidence="11" type="ORF">EPUL_001979</name>
</gene>
<evidence type="ECO:0000256" key="4">
    <source>
        <dbReference type="ARBA" id="ARBA00011339"/>
    </source>
</evidence>
<keyword evidence="7" id="KW-0509">mRNA transport</keyword>
<dbReference type="GO" id="GO:0008298">
    <property type="term" value="P:intracellular mRNA localization"/>
    <property type="evidence" value="ECO:0007669"/>
    <property type="project" value="TreeGrafter"/>
</dbReference>
<evidence type="ECO:0008006" key="13">
    <source>
        <dbReference type="Google" id="ProtNLM"/>
    </source>
</evidence>
<comment type="subunit">
    <text evidence="4">Component of the 66S pre-ribosomal particle.</text>
</comment>
<feature type="region of interest" description="Disordered" evidence="10">
    <location>
        <begin position="1"/>
        <end position="57"/>
    </location>
</feature>
<feature type="region of interest" description="Disordered" evidence="10">
    <location>
        <begin position="156"/>
        <end position="186"/>
    </location>
</feature>
<dbReference type="PANTHER" id="PTHR28028">
    <property type="entry name" value="60S RIBOSOMAL SUBUNIT ASSEMBLY/EXPORT PROTEIN LOC1"/>
    <property type="match status" value="1"/>
</dbReference>
<keyword evidence="9" id="KW-0539">Nucleus</keyword>
<evidence type="ECO:0000313" key="11">
    <source>
        <dbReference type="EMBL" id="POS85425.1"/>
    </source>
</evidence>
<comment type="function">
    <text evidence="1">Required for efficient assembly and nuclear export of the 60S ribosomal subunit.</text>
</comment>
<keyword evidence="8" id="KW-0175">Coiled coil</keyword>
<dbReference type="PANTHER" id="PTHR28028:SF1">
    <property type="entry name" value="60S RIBOSOMAL SUBUNIT ASSEMBLY_EXPORT PROTEIN LOC1"/>
    <property type="match status" value="1"/>
</dbReference>
<dbReference type="GO" id="GO:0003729">
    <property type="term" value="F:mRNA binding"/>
    <property type="evidence" value="ECO:0007669"/>
    <property type="project" value="InterPro"/>
</dbReference>
<comment type="subcellular location">
    <subcellularLocation>
        <location evidence="2">Nucleus</location>
        <location evidence="2">Nucleolus</location>
    </subcellularLocation>
</comment>
<evidence type="ECO:0000256" key="1">
    <source>
        <dbReference type="ARBA" id="ARBA00001977"/>
    </source>
</evidence>
<feature type="compositionally biased region" description="Low complexity" evidence="10">
    <location>
        <begin position="35"/>
        <end position="48"/>
    </location>
</feature>
<evidence type="ECO:0000313" key="12">
    <source>
        <dbReference type="Proteomes" id="UP000237438"/>
    </source>
</evidence>
<evidence type="ECO:0000256" key="5">
    <source>
        <dbReference type="ARBA" id="ARBA00022448"/>
    </source>
</evidence>
<feature type="compositionally biased region" description="Polar residues" evidence="10">
    <location>
        <begin position="1"/>
        <end position="34"/>
    </location>
</feature>
<evidence type="ECO:0000256" key="6">
    <source>
        <dbReference type="ARBA" id="ARBA00022517"/>
    </source>
</evidence>
<dbReference type="GO" id="GO:0042273">
    <property type="term" value="P:ribosomal large subunit biogenesis"/>
    <property type="evidence" value="ECO:0007669"/>
    <property type="project" value="InterPro"/>
</dbReference>
<protein>
    <recommendedName>
        <fullName evidence="13">60S ribosomal subunit assembly/export protein LOC1</fullName>
    </recommendedName>
</protein>
<keyword evidence="6" id="KW-0690">Ribosome biogenesis</keyword>
<dbReference type="STRING" id="225359.A0A2S4PTR0"/>
<proteinExistence type="inferred from homology"/>
<dbReference type="GO" id="GO:0030687">
    <property type="term" value="C:preribosome, large subunit precursor"/>
    <property type="evidence" value="ECO:0007669"/>
    <property type="project" value="TreeGrafter"/>
</dbReference>
<evidence type="ECO:0000256" key="3">
    <source>
        <dbReference type="ARBA" id="ARBA00008132"/>
    </source>
</evidence>
<sequence length="196" mass="22316">MAPSRTSTVKNKYKAPSQTLSTNSQTTRNKTLGGSKSHLSKSTRSSHSQKNGVGNQSKFRFKKKIYTEKELDIPTLNMITPIGVQKPKNKKKGKIFVDDTESMMTILSIVNAEKSGQIESKMIKARQMEEIREARRVESEKRQEIKKTKLNEIKNSMRKKRNRTNRIDEDIQNTEPDAASKLKPKKRVSFAFGDGL</sequence>